<gene>
    <name evidence="1" type="ORF">HKD24_14390</name>
</gene>
<sequence>MKLIKQKTETDCGVACVAMLAGVSWAKARDALNFKKSDKKFYTDKDSVRNALTRLGVITEKNFVVCKYPERLTKDALLRTNLLANGNWHWAVWDAKRQEILDPYYKRTRPLSCLIVLRRERRQV</sequence>
<keyword evidence="2" id="KW-1185">Reference proteome</keyword>
<protein>
    <recommendedName>
        <fullName evidence="3">Peptidase C39 domain-containing protein</fullName>
    </recommendedName>
</protein>
<name>A0ABR9Y9B6_9PROT</name>
<dbReference type="EMBL" id="JABCQG010000037">
    <property type="protein sequence ID" value="MBF0860371.1"/>
    <property type="molecule type" value="Genomic_DNA"/>
</dbReference>
<reference evidence="1 2" key="2">
    <citation type="submission" date="2020-11" db="EMBL/GenBank/DDBJ databases">
        <title>Description of novel Gluconobacter species.</title>
        <authorList>
            <person name="Cleenwerck I."/>
            <person name="Cnockaert M."/>
            <person name="Borremans W."/>
            <person name="Wieme A.D."/>
            <person name="De Vuyst L."/>
            <person name="Vandamme P."/>
        </authorList>
    </citation>
    <scope>NUCLEOTIDE SEQUENCE [LARGE SCALE GENOMIC DNA]</scope>
    <source>
        <strain evidence="1 2">LMG 31484</strain>
    </source>
</reference>
<organism evidence="1 2">
    <name type="scientific">Gluconobacter vitians</name>
    <dbReference type="NCBI Taxonomy" id="2728102"/>
    <lineage>
        <taxon>Bacteria</taxon>
        <taxon>Pseudomonadati</taxon>
        <taxon>Pseudomonadota</taxon>
        <taxon>Alphaproteobacteria</taxon>
        <taxon>Acetobacterales</taxon>
        <taxon>Acetobacteraceae</taxon>
        <taxon>Gluconobacter</taxon>
    </lineage>
</organism>
<reference evidence="2" key="1">
    <citation type="submission" date="2020-04" db="EMBL/GenBank/DDBJ databases">
        <title>Description of novel Gluconacetobacter.</title>
        <authorList>
            <person name="Sombolestani A."/>
        </authorList>
    </citation>
    <scope>NUCLEOTIDE SEQUENCE [LARGE SCALE GENOMIC DNA]</scope>
    <source>
        <strain evidence="2">LMG 31484</strain>
    </source>
</reference>
<dbReference type="Proteomes" id="UP000623107">
    <property type="component" value="Unassembled WGS sequence"/>
</dbReference>
<accession>A0ABR9Y9B6</accession>
<proteinExistence type="predicted"/>
<evidence type="ECO:0008006" key="3">
    <source>
        <dbReference type="Google" id="ProtNLM"/>
    </source>
</evidence>
<comment type="caution">
    <text evidence="1">The sequence shown here is derived from an EMBL/GenBank/DDBJ whole genome shotgun (WGS) entry which is preliminary data.</text>
</comment>
<evidence type="ECO:0000313" key="1">
    <source>
        <dbReference type="EMBL" id="MBF0860371.1"/>
    </source>
</evidence>
<dbReference type="RefSeq" id="WP_194260871.1">
    <property type="nucleotide sequence ID" value="NZ_JABCQG010000037.1"/>
</dbReference>
<evidence type="ECO:0000313" key="2">
    <source>
        <dbReference type="Proteomes" id="UP000623107"/>
    </source>
</evidence>